<evidence type="ECO:0000256" key="4">
    <source>
        <dbReference type="ARBA" id="ARBA00022989"/>
    </source>
</evidence>
<gene>
    <name evidence="7" type="ORF">DGD08_15355</name>
</gene>
<dbReference type="InterPro" id="IPR011743">
    <property type="entry name" value="Caa3_sub_IV"/>
</dbReference>
<keyword evidence="5 6" id="KW-0472">Membrane</keyword>
<accession>A0A3D4VBU0</accession>
<evidence type="ECO:0000256" key="5">
    <source>
        <dbReference type="ARBA" id="ARBA00023136"/>
    </source>
</evidence>
<feature type="transmembrane region" description="Helical" evidence="6">
    <location>
        <begin position="83"/>
        <end position="104"/>
    </location>
</feature>
<protein>
    <submittedName>
        <fullName evidence="7">Cytochrome C oxidase subunit IV</fullName>
    </submittedName>
</protein>
<comment type="caution">
    <text evidence="7">The sequence shown here is derived from an EMBL/GenBank/DDBJ whole genome shotgun (WGS) entry which is preliminary data.</text>
</comment>
<reference evidence="7 8" key="1">
    <citation type="journal article" date="2018" name="Nat. Biotechnol.">
        <title>A standardized bacterial taxonomy based on genome phylogeny substantially revises the tree of life.</title>
        <authorList>
            <person name="Parks D.H."/>
            <person name="Chuvochina M."/>
            <person name="Waite D.W."/>
            <person name="Rinke C."/>
            <person name="Skarshewski A."/>
            <person name="Chaumeil P.A."/>
            <person name="Hugenholtz P."/>
        </authorList>
    </citation>
    <scope>NUCLEOTIDE SEQUENCE [LARGE SCALE GENOMIC DNA]</scope>
    <source>
        <strain evidence="7">UBA8844</strain>
    </source>
</reference>
<feature type="transmembrane region" description="Helical" evidence="6">
    <location>
        <begin position="49"/>
        <end position="71"/>
    </location>
</feature>
<evidence type="ECO:0000256" key="3">
    <source>
        <dbReference type="ARBA" id="ARBA00022692"/>
    </source>
</evidence>
<keyword evidence="3 6" id="KW-0812">Transmembrane</keyword>
<evidence type="ECO:0000256" key="2">
    <source>
        <dbReference type="ARBA" id="ARBA00022475"/>
    </source>
</evidence>
<sequence length="114" mass="12922">MMADHSQGAHGAHAEDHPTWSTYWKVALILTIITAVEVSAYYIPAWENSWIYVPSMLIMSSVKFVIVVAYYMHLKYDHKLFRALFTGPFIVASLTLIGLLFLFSKLVLRLGSLS</sequence>
<dbReference type="Pfam" id="PF03626">
    <property type="entry name" value="COX4_pro"/>
    <property type="match status" value="1"/>
</dbReference>
<dbReference type="EMBL" id="DPIY01000011">
    <property type="protein sequence ID" value="HCT58581.1"/>
    <property type="molecule type" value="Genomic_DNA"/>
</dbReference>
<keyword evidence="2" id="KW-1003">Cell membrane</keyword>
<evidence type="ECO:0000256" key="6">
    <source>
        <dbReference type="SAM" id="Phobius"/>
    </source>
</evidence>
<evidence type="ECO:0000313" key="8">
    <source>
        <dbReference type="Proteomes" id="UP000264071"/>
    </source>
</evidence>
<dbReference type="NCBIfam" id="TIGR02229">
    <property type="entry name" value="caa3_sub_IV"/>
    <property type="match status" value="1"/>
</dbReference>
<name>A0A3D4VBU0_9BACT</name>
<dbReference type="Proteomes" id="UP000264071">
    <property type="component" value="Unassembled WGS sequence"/>
</dbReference>
<dbReference type="OMA" id="YMHLKFD"/>
<dbReference type="AlphaFoldDB" id="A0A3D4VBU0"/>
<dbReference type="InterPro" id="IPR005171">
    <property type="entry name" value="Cyt_c_oxidase_su4_prok"/>
</dbReference>
<evidence type="ECO:0000313" key="7">
    <source>
        <dbReference type="EMBL" id="HCT58581.1"/>
    </source>
</evidence>
<keyword evidence="4 6" id="KW-1133">Transmembrane helix</keyword>
<proteinExistence type="predicted"/>
<comment type="subcellular location">
    <subcellularLocation>
        <location evidence="1">Cell membrane</location>
        <topology evidence="1">Multi-pass membrane protein</topology>
    </subcellularLocation>
</comment>
<dbReference type="GO" id="GO:0005886">
    <property type="term" value="C:plasma membrane"/>
    <property type="evidence" value="ECO:0007669"/>
    <property type="project" value="UniProtKB-SubCell"/>
</dbReference>
<feature type="transmembrane region" description="Helical" evidence="6">
    <location>
        <begin position="23"/>
        <end position="43"/>
    </location>
</feature>
<evidence type="ECO:0000256" key="1">
    <source>
        <dbReference type="ARBA" id="ARBA00004651"/>
    </source>
</evidence>
<organism evidence="7 8">
    <name type="scientific">Gemmatimonas aurantiaca</name>
    <dbReference type="NCBI Taxonomy" id="173480"/>
    <lineage>
        <taxon>Bacteria</taxon>
        <taxon>Pseudomonadati</taxon>
        <taxon>Gemmatimonadota</taxon>
        <taxon>Gemmatimonadia</taxon>
        <taxon>Gemmatimonadales</taxon>
        <taxon>Gemmatimonadaceae</taxon>
        <taxon>Gemmatimonas</taxon>
    </lineage>
</organism>